<dbReference type="InterPro" id="IPR044609">
    <property type="entry name" value="FKBP2/11"/>
</dbReference>
<evidence type="ECO:0000256" key="3">
    <source>
        <dbReference type="ARBA" id="ARBA00023110"/>
    </source>
</evidence>
<keyword evidence="3 5" id="KW-0697">Rotamase</keyword>
<dbReference type="EMBL" id="JACGWO010000001">
    <property type="protein sequence ID" value="KAK4440981.1"/>
    <property type="molecule type" value="Genomic_DNA"/>
</dbReference>
<comment type="catalytic activity">
    <reaction evidence="1 5">
        <text>[protein]-peptidylproline (omega=180) = [protein]-peptidylproline (omega=0)</text>
        <dbReference type="Rhea" id="RHEA:16237"/>
        <dbReference type="Rhea" id="RHEA-COMP:10747"/>
        <dbReference type="Rhea" id="RHEA-COMP:10748"/>
        <dbReference type="ChEBI" id="CHEBI:83833"/>
        <dbReference type="ChEBI" id="CHEBI:83834"/>
        <dbReference type="EC" id="5.2.1.8"/>
    </reaction>
</comment>
<feature type="signal peptide" evidence="6">
    <location>
        <begin position="1"/>
        <end position="24"/>
    </location>
</feature>
<gene>
    <name evidence="8" type="ORF">Salat_0433000</name>
</gene>
<protein>
    <recommendedName>
        <fullName evidence="2 5">peptidylprolyl isomerase</fullName>
        <ecNumber evidence="2 5">5.2.1.8</ecNumber>
    </recommendedName>
</protein>
<dbReference type="PANTHER" id="PTHR45779">
    <property type="entry name" value="PEPTIDYLPROLYL ISOMERASE"/>
    <property type="match status" value="1"/>
</dbReference>
<evidence type="ECO:0000256" key="1">
    <source>
        <dbReference type="ARBA" id="ARBA00000971"/>
    </source>
</evidence>
<evidence type="ECO:0000259" key="7">
    <source>
        <dbReference type="PROSITE" id="PS50059"/>
    </source>
</evidence>
<dbReference type="InterPro" id="IPR046357">
    <property type="entry name" value="PPIase_dom_sf"/>
</dbReference>
<dbReference type="GO" id="GO:0005783">
    <property type="term" value="C:endoplasmic reticulum"/>
    <property type="evidence" value="ECO:0007669"/>
    <property type="project" value="TreeGrafter"/>
</dbReference>
<keyword evidence="9" id="KW-1185">Reference proteome</keyword>
<dbReference type="PROSITE" id="PS50059">
    <property type="entry name" value="FKBP_PPIASE"/>
    <property type="match status" value="1"/>
</dbReference>
<accession>A0AAE1Z2S8</accession>
<dbReference type="GO" id="GO:0003755">
    <property type="term" value="F:peptidyl-prolyl cis-trans isomerase activity"/>
    <property type="evidence" value="ECO:0007669"/>
    <property type="project" value="UniProtKB-KW"/>
</dbReference>
<evidence type="ECO:0000256" key="2">
    <source>
        <dbReference type="ARBA" id="ARBA00013194"/>
    </source>
</evidence>
<evidence type="ECO:0000313" key="8">
    <source>
        <dbReference type="EMBL" id="KAK4440981.1"/>
    </source>
</evidence>
<comment type="caution">
    <text evidence="8">The sequence shown here is derived from an EMBL/GenBank/DDBJ whole genome shotgun (WGS) entry which is preliminary data.</text>
</comment>
<sequence>MRIGSRFHLTSVFLLLAVLQLGLAKKSGDVIQIGVKYKPKTCEAKAHKGDSVKVHYTGRLTDGIVFDSSYERGLPFEFKLGIGQVIKGWDLGILGMCLGEKRKLTIPPTLGYGEQGAPPTIPGGATLIFYTELVAINGKTLNDGISDDIEL</sequence>
<dbReference type="EC" id="5.2.1.8" evidence="2 5"/>
<dbReference type="PANTHER" id="PTHR45779:SF6">
    <property type="entry name" value="PEPTIDYL-PROLYL CIS-TRANS ISOMERASE FKBP15-1"/>
    <property type="match status" value="1"/>
</dbReference>
<dbReference type="Gene3D" id="3.10.50.40">
    <property type="match status" value="1"/>
</dbReference>
<evidence type="ECO:0000256" key="6">
    <source>
        <dbReference type="SAM" id="SignalP"/>
    </source>
</evidence>
<dbReference type="Proteomes" id="UP001293254">
    <property type="component" value="Unassembled WGS sequence"/>
</dbReference>
<dbReference type="SUPFAM" id="SSF54534">
    <property type="entry name" value="FKBP-like"/>
    <property type="match status" value="1"/>
</dbReference>
<organism evidence="8 9">
    <name type="scientific">Sesamum alatum</name>
    <dbReference type="NCBI Taxonomy" id="300844"/>
    <lineage>
        <taxon>Eukaryota</taxon>
        <taxon>Viridiplantae</taxon>
        <taxon>Streptophyta</taxon>
        <taxon>Embryophyta</taxon>
        <taxon>Tracheophyta</taxon>
        <taxon>Spermatophyta</taxon>
        <taxon>Magnoliopsida</taxon>
        <taxon>eudicotyledons</taxon>
        <taxon>Gunneridae</taxon>
        <taxon>Pentapetalae</taxon>
        <taxon>asterids</taxon>
        <taxon>lamiids</taxon>
        <taxon>Lamiales</taxon>
        <taxon>Pedaliaceae</taxon>
        <taxon>Sesamum</taxon>
    </lineage>
</organism>
<reference evidence="8" key="1">
    <citation type="submission" date="2020-06" db="EMBL/GenBank/DDBJ databases">
        <authorList>
            <person name="Li T."/>
            <person name="Hu X."/>
            <person name="Zhang T."/>
            <person name="Song X."/>
            <person name="Zhang H."/>
            <person name="Dai N."/>
            <person name="Sheng W."/>
            <person name="Hou X."/>
            <person name="Wei L."/>
        </authorList>
    </citation>
    <scope>NUCLEOTIDE SEQUENCE</scope>
    <source>
        <strain evidence="8">3651</strain>
        <tissue evidence="8">Leaf</tissue>
    </source>
</reference>
<dbReference type="InterPro" id="IPR001179">
    <property type="entry name" value="PPIase_FKBP_dom"/>
</dbReference>
<dbReference type="FunFam" id="3.10.50.40:FF:000006">
    <property type="entry name" value="Peptidyl-prolyl cis-trans isomerase"/>
    <property type="match status" value="1"/>
</dbReference>
<reference evidence="8" key="2">
    <citation type="journal article" date="2024" name="Plant">
        <title>Genomic evolution and insights into agronomic trait innovations of Sesamum species.</title>
        <authorList>
            <person name="Miao H."/>
            <person name="Wang L."/>
            <person name="Qu L."/>
            <person name="Liu H."/>
            <person name="Sun Y."/>
            <person name="Le M."/>
            <person name="Wang Q."/>
            <person name="Wei S."/>
            <person name="Zheng Y."/>
            <person name="Lin W."/>
            <person name="Duan Y."/>
            <person name="Cao H."/>
            <person name="Xiong S."/>
            <person name="Wang X."/>
            <person name="Wei L."/>
            <person name="Li C."/>
            <person name="Ma Q."/>
            <person name="Ju M."/>
            <person name="Zhao R."/>
            <person name="Li G."/>
            <person name="Mu C."/>
            <person name="Tian Q."/>
            <person name="Mei H."/>
            <person name="Zhang T."/>
            <person name="Gao T."/>
            <person name="Zhang H."/>
        </authorList>
    </citation>
    <scope>NUCLEOTIDE SEQUENCE</scope>
    <source>
        <strain evidence="8">3651</strain>
    </source>
</reference>
<evidence type="ECO:0000256" key="5">
    <source>
        <dbReference type="PROSITE-ProRule" id="PRU00277"/>
    </source>
</evidence>
<dbReference type="Pfam" id="PF00254">
    <property type="entry name" value="FKBP_C"/>
    <property type="match status" value="1"/>
</dbReference>
<evidence type="ECO:0000256" key="4">
    <source>
        <dbReference type="ARBA" id="ARBA00023235"/>
    </source>
</evidence>
<feature type="chain" id="PRO_5041901835" description="peptidylprolyl isomerase" evidence="6">
    <location>
        <begin position="25"/>
        <end position="151"/>
    </location>
</feature>
<feature type="domain" description="PPIase FKBP-type" evidence="7">
    <location>
        <begin position="49"/>
        <end position="137"/>
    </location>
</feature>
<keyword evidence="4 5" id="KW-0413">Isomerase</keyword>
<evidence type="ECO:0000313" key="9">
    <source>
        <dbReference type="Proteomes" id="UP001293254"/>
    </source>
</evidence>
<dbReference type="AlphaFoldDB" id="A0AAE1Z2S8"/>
<proteinExistence type="predicted"/>
<name>A0AAE1Z2S8_9LAMI</name>
<keyword evidence="6" id="KW-0732">Signal</keyword>